<comment type="caution">
    <text evidence="1">The sequence shown here is derived from an EMBL/GenBank/DDBJ whole genome shotgun (WGS) entry which is preliminary data.</text>
</comment>
<accession>A0ABP8C1U5</accession>
<protein>
    <submittedName>
        <fullName evidence="1">Uncharacterized protein</fullName>
    </submittedName>
</protein>
<proteinExistence type="predicted"/>
<evidence type="ECO:0000313" key="2">
    <source>
        <dbReference type="Proteomes" id="UP001501496"/>
    </source>
</evidence>
<dbReference type="EMBL" id="BAABCA010000001">
    <property type="protein sequence ID" value="GAA4232123.1"/>
    <property type="molecule type" value="Genomic_DNA"/>
</dbReference>
<dbReference type="Proteomes" id="UP001501496">
    <property type="component" value="Unassembled WGS sequence"/>
</dbReference>
<sequence>MIRSTTIKANHNTIKVLERMALDKKEHRNKIIAKIKEKAKDNN</sequence>
<evidence type="ECO:0000313" key="1">
    <source>
        <dbReference type="EMBL" id="GAA4232123.1"/>
    </source>
</evidence>
<organism evidence="1 2">
    <name type="scientific">Postechiella marina</name>
    <dbReference type="NCBI Taxonomy" id="943941"/>
    <lineage>
        <taxon>Bacteria</taxon>
        <taxon>Pseudomonadati</taxon>
        <taxon>Bacteroidota</taxon>
        <taxon>Flavobacteriia</taxon>
        <taxon>Flavobacteriales</taxon>
        <taxon>Flavobacteriaceae</taxon>
        <taxon>Postechiella</taxon>
    </lineage>
</organism>
<reference evidence="2" key="1">
    <citation type="journal article" date="2019" name="Int. J. Syst. Evol. Microbiol.">
        <title>The Global Catalogue of Microorganisms (GCM) 10K type strain sequencing project: providing services to taxonomists for standard genome sequencing and annotation.</title>
        <authorList>
            <consortium name="The Broad Institute Genomics Platform"/>
            <consortium name="The Broad Institute Genome Sequencing Center for Infectious Disease"/>
            <person name="Wu L."/>
            <person name="Ma J."/>
        </authorList>
    </citation>
    <scope>NUCLEOTIDE SEQUENCE [LARGE SCALE GENOMIC DNA]</scope>
    <source>
        <strain evidence="2">JCM 17630</strain>
    </source>
</reference>
<keyword evidence="2" id="KW-1185">Reference proteome</keyword>
<name>A0ABP8C1U5_9FLAO</name>
<gene>
    <name evidence="1" type="ORF">GCM10022291_06140</name>
</gene>